<dbReference type="GeneID" id="105273174"/>
<keyword evidence="4" id="KW-1185">Reference proteome</keyword>
<dbReference type="GO" id="GO:0005840">
    <property type="term" value="C:ribosome"/>
    <property type="evidence" value="ECO:0007669"/>
    <property type="project" value="UniProtKB-KW"/>
</dbReference>
<organism evidence="4 5">
    <name type="scientific">Fopius arisanus</name>
    <dbReference type="NCBI Taxonomy" id="64838"/>
    <lineage>
        <taxon>Eukaryota</taxon>
        <taxon>Metazoa</taxon>
        <taxon>Ecdysozoa</taxon>
        <taxon>Arthropoda</taxon>
        <taxon>Hexapoda</taxon>
        <taxon>Insecta</taxon>
        <taxon>Pterygota</taxon>
        <taxon>Neoptera</taxon>
        <taxon>Endopterygota</taxon>
        <taxon>Hymenoptera</taxon>
        <taxon>Apocrita</taxon>
        <taxon>Ichneumonoidea</taxon>
        <taxon>Braconidae</taxon>
        <taxon>Opiinae</taxon>
        <taxon>Fopius</taxon>
    </lineage>
</organism>
<sequence length="100" mass="11387">MFITALLCAKPKSKFVLVACRSQVSGHTINLIRERLGDKFEFMQFDPFENSSYIFSPDDGVLQRTQKSAESKKLERTEHVHKWLQQSNGGRGVSKNAVNK</sequence>
<dbReference type="AlphaFoldDB" id="A0A9R1TQ87"/>
<proteinExistence type="inferred from homology"/>
<evidence type="ECO:0000256" key="3">
    <source>
        <dbReference type="ARBA" id="ARBA00023274"/>
    </source>
</evidence>
<accession>A0A9R1TQ87</accession>
<dbReference type="CTD" id="9553"/>
<evidence type="ECO:0000313" key="4">
    <source>
        <dbReference type="Proteomes" id="UP000694866"/>
    </source>
</evidence>
<dbReference type="Proteomes" id="UP000694866">
    <property type="component" value="Unplaced"/>
</dbReference>
<dbReference type="GO" id="GO:1990904">
    <property type="term" value="C:ribonucleoprotein complex"/>
    <property type="evidence" value="ECO:0007669"/>
    <property type="project" value="UniProtKB-KW"/>
</dbReference>
<dbReference type="KEGG" id="fas:105273174"/>
<evidence type="ECO:0000313" key="5">
    <source>
        <dbReference type="RefSeq" id="XP_011313757.1"/>
    </source>
</evidence>
<evidence type="ECO:0000256" key="1">
    <source>
        <dbReference type="ARBA" id="ARBA00007596"/>
    </source>
</evidence>
<reference evidence="5" key="1">
    <citation type="submission" date="2025-08" db="UniProtKB">
        <authorList>
            <consortium name="RefSeq"/>
        </authorList>
    </citation>
    <scope>IDENTIFICATION</scope>
    <source>
        <strain evidence="5">USDA-PBARC FA_bdor</strain>
        <tissue evidence="5">Whole organism</tissue>
    </source>
</reference>
<dbReference type="InterPro" id="IPR038584">
    <property type="entry name" value="Ribosomal_bL33_sf"/>
</dbReference>
<evidence type="ECO:0000256" key="2">
    <source>
        <dbReference type="ARBA" id="ARBA00022980"/>
    </source>
</evidence>
<keyword evidence="2" id="KW-0689">Ribosomal protein</keyword>
<protein>
    <submittedName>
        <fullName evidence="5">Uncharacterized protein mRpL33 isoform X1</fullName>
    </submittedName>
</protein>
<dbReference type="OrthoDB" id="275534at2759"/>
<dbReference type="RefSeq" id="XP_011313757.1">
    <property type="nucleotide sequence ID" value="XM_011315455.1"/>
</dbReference>
<keyword evidence="3" id="KW-0687">Ribonucleoprotein</keyword>
<comment type="similarity">
    <text evidence="1">Belongs to the bacterial ribosomal protein bL33 family.</text>
</comment>
<gene>
    <name evidence="5" type="primary">mRpL33</name>
</gene>
<name>A0A9R1TQ87_9HYME</name>
<dbReference type="Gene3D" id="2.20.28.120">
    <property type="entry name" value="Ribosomal protein L33"/>
    <property type="match status" value="1"/>
</dbReference>